<evidence type="ECO:0000313" key="2">
    <source>
        <dbReference type="Proteomes" id="UP000238327"/>
    </source>
</evidence>
<dbReference type="EMBL" id="CP027657">
    <property type="protein sequence ID" value="AVO54373.1"/>
    <property type="molecule type" value="Genomic_DNA"/>
</dbReference>
<gene>
    <name evidence="1" type="ORF">C7A17_16880</name>
</gene>
<dbReference type="InterPro" id="IPR010982">
    <property type="entry name" value="Lambda_DNA-bd_dom_sf"/>
</dbReference>
<protein>
    <submittedName>
        <fullName evidence="1">DNA-binding protein</fullName>
    </submittedName>
</protein>
<dbReference type="Proteomes" id="UP000238327">
    <property type="component" value="Chromosome"/>
</dbReference>
<dbReference type="AlphaFoldDB" id="A0A2R3QRK0"/>
<proteinExistence type="predicted"/>
<keyword evidence="1" id="KW-0238">DNA-binding</keyword>
<dbReference type="GO" id="GO:0003677">
    <property type="term" value="F:DNA binding"/>
    <property type="evidence" value="ECO:0007669"/>
    <property type="project" value="UniProtKB-KW"/>
</dbReference>
<sequence length="88" mass="10001">MIRDRLISLFDSKRTSVWFEKETGIDRYRWGNIRSGKARLSDAEIDAVVKVFPQYSLWLVSGEIAPEIGQTSPEFDEANRNLANPNAG</sequence>
<reference evidence="1 2" key="1">
    <citation type="submission" date="2018-03" db="EMBL/GenBank/DDBJ databases">
        <title>Complete genome sequence and methylome analysis of Pseudomonas mendocina NEB 698.</title>
        <authorList>
            <person name="Morgan R.D."/>
        </authorList>
    </citation>
    <scope>NUCLEOTIDE SEQUENCE [LARGE SCALE GENOMIC DNA]</scope>
    <source>
        <strain evidence="1 2">NEB698</strain>
    </source>
</reference>
<evidence type="ECO:0000313" key="1">
    <source>
        <dbReference type="EMBL" id="AVO54373.1"/>
    </source>
</evidence>
<organism evidence="1 2">
    <name type="scientific">Ectopseudomonas mendocina</name>
    <name type="common">Pseudomonas mendocina</name>
    <dbReference type="NCBI Taxonomy" id="300"/>
    <lineage>
        <taxon>Bacteria</taxon>
        <taxon>Pseudomonadati</taxon>
        <taxon>Pseudomonadota</taxon>
        <taxon>Gammaproteobacteria</taxon>
        <taxon>Pseudomonadales</taxon>
        <taxon>Pseudomonadaceae</taxon>
        <taxon>Ectopseudomonas</taxon>
    </lineage>
</organism>
<name>A0A2R3QRK0_ECTME</name>
<dbReference type="Gene3D" id="1.10.260.40">
    <property type="entry name" value="lambda repressor-like DNA-binding domains"/>
    <property type="match status" value="1"/>
</dbReference>
<accession>A0A2R3QRK0</accession>